<keyword evidence="1" id="KW-0479">Metal-binding</keyword>
<accession>A0A165HB45</accession>
<name>A0A165HB45_EXIGL</name>
<evidence type="ECO:0008006" key="7">
    <source>
        <dbReference type="Google" id="ProtNLM"/>
    </source>
</evidence>
<gene>
    <name evidence="5" type="ORF">EXIGLDRAFT_719097</name>
</gene>
<dbReference type="Proteomes" id="UP000077266">
    <property type="component" value="Unassembled WGS sequence"/>
</dbReference>
<keyword evidence="2" id="KW-0863">Zinc-finger</keyword>
<feature type="region of interest" description="Disordered" evidence="4">
    <location>
        <begin position="1"/>
        <end position="31"/>
    </location>
</feature>
<evidence type="ECO:0000256" key="4">
    <source>
        <dbReference type="SAM" id="MobiDB-lite"/>
    </source>
</evidence>
<dbReference type="STRING" id="1314781.A0A165HB45"/>
<evidence type="ECO:0000256" key="1">
    <source>
        <dbReference type="ARBA" id="ARBA00022723"/>
    </source>
</evidence>
<evidence type="ECO:0000313" key="6">
    <source>
        <dbReference type="Proteomes" id="UP000077266"/>
    </source>
</evidence>
<protein>
    <recommendedName>
        <fullName evidence="7">ZZ-type domain-containing protein</fullName>
    </recommendedName>
</protein>
<organism evidence="5 6">
    <name type="scientific">Exidia glandulosa HHB12029</name>
    <dbReference type="NCBI Taxonomy" id="1314781"/>
    <lineage>
        <taxon>Eukaryota</taxon>
        <taxon>Fungi</taxon>
        <taxon>Dikarya</taxon>
        <taxon>Basidiomycota</taxon>
        <taxon>Agaricomycotina</taxon>
        <taxon>Agaricomycetes</taxon>
        <taxon>Auriculariales</taxon>
        <taxon>Exidiaceae</taxon>
        <taxon>Exidia</taxon>
    </lineage>
</organism>
<keyword evidence="3" id="KW-0862">Zinc</keyword>
<dbReference type="InterPro" id="IPR043145">
    <property type="entry name" value="Znf_ZZ_sf"/>
</dbReference>
<evidence type="ECO:0000256" key="2">
    <source>
        <dbReference type="ARBA" id="ARBA00022771"/>
    </source>
</evidence>
<evidence type="ECO:0000256" key="3">
    <source>
        <dbReference type="ARBA" id="ARBA00022833"/>
    </source>
</evidence>
<proteinExistence type="predicted"/>
<dbReference type="EMBL" id="KV426022">
    <property type="protein sequence ID" value="KZV91703.1"/>
    <property type="molecule type" value="Genomic_DNA"/>
</dbReference>
<dbReference type="InParanoid" id="A0A165HB45"/>
<dbReference type="AlphaFoldDB" id="A0A165HB45"/>
<dbReference type="OrthoDB" id="2122982at2759"/>
<evidence type="ECO:0000313" key="5">
    <source>
        <dbReference type="EMBL" id="KZV91703.1"/>
    </source>
</evidence>
<dbReference type="Gene3D" id="3.30.60.90">
    <property type="match status" value="1"/>
</dbReference>
<sequence>MSLRPPTSPLRRRHASSSSDPAAKRSDVQEGDTFVSLGVVSGPGDTRPESGVTRGLDAVGDLAVDGMVYAAEQSISAFAETSQIVMKGLDIVQESYPFIGAVLLAFKAAIELELTRRENDKKILVLKIRMVEMMEVLLQLANIRDDADSVATRLQRLLLATEINIRDCSALCEKYMQKRFIVKLFDGLRWESRLADFDRIFVQRKQEILFTLTLRSALELDSLRGTIASIDAHSRNASEHASMLALFRQLDSPLERELRDFINAHGGPKACAANETLFQELQSRIARGSPSTTISPPIYDARAIMATIQIEMQSDLTHVLAEDRQNFNLKFDAVQQKLEEVNSTVYHNGNRIISAMRSGPHDGLLDPDMRQLWKDMAWRGSIRASQFVVGVQDYFRAKATKLEPLTPLTPPPTSTSSLPSHLSDQPEGWAINYVTLTRWRPILEAFDDDTSGWISISNVNSFTSGRPANYSVLKWIAYWAAAFRVVSAQYAQDINVLRVKMNRLAVEVLPCNRARVQKYISSPRLAVVDHLVRSILQLDVENDPDLSSHFSDYVAWEERRLEENLVRFQWHVDASNTLSVITGGGRIERYILPIIRLVLRRHAQIIQLACKYPLNDFELYTAENTIDTLSDSVCNRLATLTAHFQIQNLNVRQELAHAYHGMFSVLYSWSHKEAVTVDDYEYPGMEGVIDACPWPEPDLDVLNFGLACVTVPSDFFDWDSDNMASSGPAGSWVGHYISTDRIRHGWTALSFQVDGRSIYGTGRDTRGTFEMTGILSTATDVLTAPRVSLKKLYTMRGYRTAWRYDGEVTTDADGAIIRIHGHWGNWSEASQDLPVEPLGSFSFHRSNARRTSISREGDIARSSWDVLRAHARDLSRDRWSWAYFRQRRDDRTAALNAYIRIFAAKEPRRYSIPSANDGSDPWTVLDDIQQRLGPQDTAFCRWLAERRLQQVYHHTAVFCAKCRREPIEVRFRCLDCVNSRGCPFIDLCTTCVPLAEDTLFEGSSVPHLATHSLMKTRRVLPHRDVTRVTNAAKRRLHALAEHLSTEIPSGGGHISCRFCRRTLSRSGSWVCVECVDHTFICETCEGSKRSCDAEGPHPWWHIVVKLSGSEASAASTQPENQSACVLTAQQAETAAQFTALTTAMSELRSNAESQSRRMTVLCFLYAFTLAYLICGM</sequence>
<keyword evidence="6" id="KW-1185">Reference proteome</keyword>
<dbReference type="GO" id="GO:0008270">
    <property type="term" value="F:zinc ion binding"/>
    <property type="evidence" value="ECO:0007669"/>
    <property type="project" value="UniProtKB-KW"/>
</dbReference>
<reference evidence="5 6" key="1">
    <citation type="journal article" date="2016" name="Mol. Biol. Evol.">
        <title>Comparative Genomics of Early-Diverging Mushroom-Forming Fungi Provides Insights into the Origins of Lignocellulose Decay Capabilities.</title>
        <authorList>
            <person name="Nagy L.G."/>
            <person name="Riley R."/>
            <person name="Tritt A."/>
            <person name="Adam C."/>
            <person name="Daum C."/>
            <person name="Floudas D."/>
            <person name="Sun H."/>
            <person name="Yadav J.S."/>
            <person name="Pangilinan J."/>
            <person name="Larsson K.H."/>
            <person name="Matsuura K."/>
            <person name="Barry K."/>
            <person name="Labutti K."/>
            <person name="Kuo R."/>
            <person name="Ohm R.A."/>
            <person name="Bhattacharya S.S."/>
            <person name="Shirouzu T."/>
            <person name="Yoshinaga Y."/>
            <person name="Martin F.M."/>
            <person name="Grigoriev I.V."/>
            <person name="Hibbett D.S."/>
        </authorList>
    </citation>
    <scope>NUCLEOTIDE SEQUENCE [LARGE SCALE GENOMIC DNA]</scope>
    <source>
        <strain evidence="5 6">HHB12029</strain>
    </source>
</reference>